<dbReference type="InterPro" id="IPR026838">
    <property type="entry name" value="YheC/D"/>
</dbReference>
<keyword evidence="1" id="KW-0418">Kinase</keyword>
<accession>A0A073KAI8</accession>
<organism evidence="1 2">
    <name type="scientific">Bacillus gaemokensis</name>
    <dbReference type="NCBI Taxonomy" id="574375"/>
    <lineage>
        <taxon>Bacteria</taxon>
        <taxon>Bacillati</taxon>
        <taxon>Bacillota</taxon>
        <taxon>Bacilli</taxon>
        <taxon>Bacillales</taxon>
        <taxon>Bacillaceae</taxon>
        <taxon>Bacillus</taxon>
        <taxon>Bacillus cereus group</taxon>
    </lineage>
</organism>
<proteinExistence type="predicted"/>
<keyword evidence="1" id="KW-0808">Transferase</keyword>
<dbReference type="GO" id="GO:0016301">
    <property type="term" value="F:kinase activity"/>
    <property type="evidence" value="ECO:0007669"/>
    <property type="project" value="UniProtKB-KW"/>
</dbReference>
<dbReference type="RefSeq" id="WP_033674687.1">
    <property type="nucleotide sequence ID" value="NZ_JOTM01000008.1"/>
</dbReference>
<keyword evidence="2" id="KW-1185">Reference proteome</keyword>
<sequence>MVLGLLTSQFHHERTYYTEIAKRARLYYNVVAQFTPFCIDAKTDLVTGLLYDTDTGSWVEQKFPIPSYIYERCHFKQDTAFQEANFIIHSLRKRSSSVFLNSEMINYDELLTILLPNKKLSPYIPIIEKGTIQMILKLLQKEKDIILKPVDMYADNKTYRVMYKDKSFHIETIYTQNRSSLIYKDKKEFLSWYKTFIHLSRYIIHPMPYPPEQLTYPIHIRCLMQKNKEKNWRVIGKFIQTSTFPFEFLLPVIKHSTLHPFSKINHFLSPIGVLLLRDALHDITTEVPKTIEQMHPALFELELSIIMDKKGAIWLMHADTRPSYMPFIQYDQTLAEEIFHGPLRFSRFIP</sequence>
<dbReference type="AlphaFoldDB" id="A0A073KAI8"/>
<dbReference type="EMBL" id="JOTM01000008">
    <property type="protein sequence ID" value="KEK24309.1"/>
    <property type="molecule type" value="Genomic_DNA"/>
</dbReference>
<gene>
    <name evidence="1" type="ORF">BAGA_28510</name>
</gene>
<evidence type="ECO:0000313" key="2">
    <source>
        <dbReference type="Proteomes" id="UP000027778"/>
    </source>
</evidence>
<reference evidence="1 2" key="1">
    <citation type="submission" date="2014-06" db="EMBL/GenBank/DDBJ databases">
        <title>Draft genome sequence of Bacillus gaemokensis JCM 15801 (MCCC 1A00707).</title>
        <authorList>
            <person name="Lai Q."/>
            <person name="Liu Y."/>
            <person name="Shao Z."/>
        </authorList>
    </citation>
    <scope>NUCLEOTIDE SEQUENCE [LARGE SCALE GENOMIC DNA]</scope>
    <source>
        <strain evidence="1 2">JCM 15801</strain>
    </source>
</reference>
<dbReference type="Proteomes" id="UP000027778">
    <property type="component" value="Unassembled WGS sequence"/>
</dbReference>
<evidence type="ECO:0000313" key="1">
    <source>
        <dbReference type="EMBL" id="KEK24309.1"/>
    </source>
</evidence>
<dbReference type="Pfam" id="PF14398">
    <property type="entry name" value="ATPgrasp_YheCD"/>
    <property type="match status" value="1"/>
</dbReference>
<protein>
    <submittedName>
        <fullName evidence="1">Histidine kinase</fullName>
    </submittedName>
</protein>
<dbReference type="OrthoDB" id="7869153at2"/>
<name>A0A073KAI8_9BACI</name>
<dbReference type="eggNOG" id="COG0189">
    <property type="taxonomic scope" value="Bacteria"/>
</dbReference>
<dbReference type="STRING" id="574375.AZF08_19235"/>
<comment type="caution">
    <text evidence="1">The sequence shown here is derived from an EMBL/GenBank/DDBJ whole genome shotgun (WGS) entry which is preliminary data.</text>
</comment>